<evidence type="ECO:0000313" key="2">
    <source>
        <dbReference type="Proteomes" id="UP000887565"/>
    </source>
</evidence>
<organism evidence="2 3">
    <name type="scientific">Romanomermis culicivorax</name>
    <name type="common">Nematode worm</name>
    <dbReference type="NCBI Taxonomy" id="13658"/>
    <lineage>
        <taxon>Eukaryota</taxon>
        <taxon>Metazoa</taxon>
        <taxon>Ecdysozoa</taxon>
        <taxon>Nematoda</taxon>
        <taxon>Enoplea</taxon>
        <taxon>Dorylaimia</taxon>
        <taxon>Mermithida</taxon>
        <taxon>Mermithoidea</taxon>
        <taxon>Mermithidae</taxon>
        <taxon>Romanomermis</taxon>
    </lineage>
</organism>
<reference evidence="3" key="1">
    <citation type="submission" date="2022-11" db="UniProtKB">
        <authorList>
            <consortium name="WormBaseParasite"/>
        </authorList>
    </citation>
    <scope>IDENTIFICATION</scope>
</reference>
<feature type="compositionally biased region" description="Low complexity" evidence="1">
    <location>
        <begin position="50"/>
        <end position="67"/>
    </location>
</feature>
<dbReference type="AlphaFoldDB" id="A0A915HUB7"/>
<feature type="compositionally biased region" description="Basic and acidic residues" evidence="1">
    <location>
        <begin position="199"/>
        <end position="220"/>
    </location>
</feature>
<evidence type="ECO:0000256" key="1">
    <source>
        <dbReference type="SAM" id="MobiDB-lite"/>
    </source>
</evidence>
<sequence>MVKQNRIKCLGGVVEDKGPLPQKGHKLTILSLKTILQMYDFTRNRRVKIPSSGSTTPSPTLSPGTSSNVTNVYSSPWSICRSRHLSLLSNRHKLHRFHIFPKRGASSAATSPFPSLEKSHDAEKRDDQAKLEELAYDDNFGLNDKAVNWSDKKNNSNMTVSMLEFDKASIVLEKMLEKCKTYLPVLQSDGKCHYLTPFKESDGEKDSEYEKSHLKKFDTT</sequence>
<accession>A0A915HUB7</accession>
<proteinExistence type="predicted"/>
<dbReference type="WBParaSite" id="nRc.2.0.1.t05369-RA">
    <property type="protein sequence ID" value="nRc.2.0.1.t05369-RA"/>
    <property type="gene ID" value="nRc.2.0.1.g05369"/>
</dbReference>
<evidence type="ECO:0000313" key="3">
    <source>
        <dbReference type="WBParaSite" id="nRc.2.0.1.t05369-RA"/>
    </source>
</evidence>
<feature type="region of interest" description="Disordered" evidence="1">
    <location>
        <begin position="47"/>
        <end position="67"/>
    </location>
</feature>
<dbReference type="Proteomes" id="UP000887565">
    <property type="component" value="Unplaced"/>
</dbReference>
<keyword evidence="2" id="KW-1185">Reference proteome</keyword>
<feature type="region of interest" description="Disordered" evidence="1">
    <location>
        <begin position="105"/>
        <end position="124"/>
    </location>
</feature>
<feature type="region of interest" description="Disordered" evidence="1">
    <location>
        <begin position="197"/>
        <end position="220"/>
    </location>
</feature>
<name>A0A915HUB7_ROMCU</name>
<protein>
    <submittedName>
        <fullName evidence="3">Uncharacterized protein</fullName>
    </submittedName>
</protein>